<dbReference type="AlphaFoldDB" id="A0A841JB36"/>
<dbReference type="Proteomes" id="UP000552700">
    <property type="component" value="Unassembled WGS sequence"/>
</dbReference>
<evidence type="ECO:0000313" key="2">
    <source>
        <dbReference type="EMBL" id="MBB6125705.1"/>
    </source>
</evidence>
<protein>
    <submittedName>
        <fullName evidence="2">Uncharacterized protein</fullName>
    </submittedName>
</protein>
<reference evidence="2 3" key="1">
    <citation type="submission" date="2020-08" db="EMBL/GenBank/DDBJ databases">
        <title>Genomic Encyclopedia of Type Strains, Phase IV (KMG-IV): sequencing the most valuable type-strain genomes for metagenomic binning, comparative biology and taxonomic classification.</title>
        <authorList>
            <person name="Goeker M."/>
        </authorList>
    </citation>
    <scope>NUCLEOTIDE SEQUENCE [LARGE SCALE GENOMIC DNA]</scope>
    <source>
        <strain evidence="2 3">DSM 102255</strain>
    </source>
</reference>
<accession>A0A841JB36</accession>
<sequence length="159" mass="16417">MEGVDAQLGVAAFLLGGDRIGKPVVPEQLKLDLGRTSGAPKEAGYLAEEQFPGRPAQVLQAAPQQGEAGTSPEQFVGSGAAATLPPAPLLSGRNEASDEAQPSPDERASGRENQPASSDPKAIPAARSQEGSSPQERAERDLLEGGVESGAQDFYEPDL</sequence>
<name>A0A841JB36_9SPHN</name>
<comment type="caution">
    <text evidence="2">The sequence shown here is derived from an EMBL/GenBank/DDBJ whole genome shotgun (WGS) entry which is preliminary data.</text>
</comment>
<organism evidence="2 3">
    <name type="scientific">Sphingobium subterraneum</name>
    <dbReference type="NCBI Taxonomy" id="627688"/>
    <lineage>
        <taxon>Bacteria</taxon>
        <taxon>Pseudomonadati</taxon>
        <taxon>Pseudomonadota</taxon>
        <taxon>Alphaproteobacteria</taxon>
        <taxon>Sphingomonadales</taxon>
        <taxon>Sphingomonadaceae</taxon>
        <taxon>Sphingobium</taxon>
    </lineage>
</organism>
<proteinExistence type="predicted"/>
<gene>
    <name evidence="2" type="ORF">FHS92_003469</name>
</gene>
<evidence type="ECO:0000256" key="1">
    <source>
        <dbReference type="SAM" id="MobiDB-lite"/>
    </source>
</evidence>
<dbReference type="EMBL" id="JACIJP010000012">
    <property type="protein sequence ID" value="MBB6125705.1"/>
    <property type="molecule type" value="Genomic_DNA"/>
</dbReference>
<feature type="region of interest" description="Disordered" evidence="1">
    <location>
        <begin position="33"/>
        <end position="159"/>
    </location>
</feature>
<keyword evidence="3" id="KW-1185">Reference proteome</keyword>
<evidence type="ECO:0000313" key="3">
    <source>
        <dbReference type="Proteomes" id="UP000552700"/>
    </source>
</evidence>